<sequence length="101" mass="11575">MHNGDGFSLHVQCRGLLTYLWLELPEPVTDTPQLLLDGIPTKAHWFIQHSGQRLESGRGLPAINRLKQWQQHHTLTLIGQPPLSLHPLATALIPIRRRCHW</sequence>
<accession>A0ABV8CNG3</accession>
<protein>
    <submittedName>
        <fullName evidence="1">Type VI secretion system-associated protein TagO</fullName>
    </submittedName>
</protein>
<dbReference type="EMBL" id="JBHSAF010000012">
    <property type="protein sequence ID" value="MFC3913762.1"/>
    <property type="molecule type" value="Genomic_DNA"/>
</dbReference>
<dbReference type="Proteomes" id="UP001595692">
    <property type="component" value="Unassembled WGS sequence"/>
</dbReference>
<name>A0ABV8CNG3_9GAMM</name>
<keyword evidence="2" id="KW-1185">Reference proteome</keyword>
<dbReference type="Pfam" id="PF11319">
    <property type="entry name" value="VasI"/>
    <property type="match status" value="1"/>
</dbReference>
<evidence type="ECO:0000313" key="2">
    <source>
        <dbReference type="Proteomes" id="UP001595692"/>
    </source>
</evidence>
<proteinExistence type="predicted"/>
<dbReference type="RefSeq" id="WP_377152166.1">
    <property type="nucleotide sequence ID" value="NZ_JBHSAF010000012.1"/>
</dbReference>
<evidence type="ECO:0000313" key="1">
    <source>
        <dbReference type="EMBL" id="MFC3913762.1"/>
    </source>
</evidence>
<reference evidence="2" key="1">
    <citation type="journal article" date="2019" name="Int. J. Syst. Evol. Microbiol.">
        <title>The Global Catalogue of Microorganisms (GCM) 10K type strain sequencing project: providing services to taxonomists for standard genome sequencing and annotation.</title>
        <authorList>
            <consortium name="The Broad Institute Genomics Platform"/>
            <consortium name="The Broad Institute Genome Sequencing Center for Infectious Disease"/>
            <person name="Wu L."/>
            <person name="Ma J."/>
        </authorList>
    </citation>
    <scope>NUCLEOTIDE SEQUENCE [LARGE SCALE GENOMIC DNA]</scope>
    <source>
        <strain evidence="2">CCUG 54939</strain>
    </source>
</reference>
<gene>
    <name evidence="1" type="ORF">ACFOSS_09820</name>
</gene>
<organism evidence="1 2">
    <name type="scientific">Pseudaeromonas sharmana</name>
    <dbReference type="NCBI Taxonomy" id="328412"/>
    <lineage>
        <taxon>Bacteria</taxon>
        <taxon>Pseudomonadati</taxon>
        <taxon>Pseudomonadota</taxon>
        <taxon>Gammaproteobacteria</taxon>
        <taxon>Aeromonadales</taxon>
        <taxon>Aeromonadaceae</taxon>
        <taxon>Pseudaeromonas</taxon>
    </lineage>
</organism>
<comment type="caution">
    <text evidence="1">The sequence shown here is derived from an EMBL/GenBank/DDBJ whole genome shotgun (WGS) entry which is preliminary data.</text>
</comment>
<dbReference type="InterPro" id="IPR017738">
    <property type="entry name" value="T6SS-assoc_VCA0118"/>
</dbReference>